<evidence type="ECO:0000313" key="3">
    <source>
        <dbReference type="Proteomes" id="UP001151760"/>
    </source>
</evidence>
<reference evidence="2" key="2">
    <citation type="submission" date="2022-01" db="EMBL/GenBank/DDBJ databases">
        <authorList>
            <person name="Yamashiro T."/>
            <person name="Shiraishi A."/>
            <person name="Satake H."/>
            <person name="Nakayama K."/>
        </authorList>
    </citation>
    <scope>NUCLEOTIDE SEQUENCE</scope>
</reference>
<evidence type="ECO:0000313" key="2">
    <source>
        <dbReference type="EMBL" id="GJU05522.1"/>
    </source>
</evidence>
<accession>A0ABQ5J1F5</accession>
<name>A0ABQ5J1F5_9ASTR</name>
<reference evidence="2" key="1">
    <citation type="journal article" date="2022" name="Int. J. Mol. Sci.">
        <title>Draft Genome of Tanacetum Coccineum: Genomic Comparison of Closely Related Tanacetum-Family Plants.</title>
        <authorList>
            <person name="Yamashiro T."/>
            <person name="Shiraishi A."/>
            <person name="Nakayama K."/>
            <person name="Satake H."/>
        </authorList>
    </citation>
    <scope>NUCLEOTIDE SEQUENCE</scope>
</reference>
<evidence type="ECO:0000259" key="1">
    <source>
        <dbReference type="Pfam" id="PF24626"/>
    </source>
</evidence>
<proteinExistence type="predicted"/>
<organism evidence="2 3">
    <name type="scientific">Tanacetum coccineum</name>
    <dbReference type="NCBI Taxonomy" id="301880"/>
    <lineage>
        <taxon>Eukaryota</taxon>
        <taxon>Viridiplantae</taxon>
        <taxon>Streptophyta</taxon>
        <taxon>Embryophyta</taxon>
        <taxon>Tracheophyta</taxon>
        <taxon>Spermatophyta</taxon>
        <taxon>Magnoliopsida</taxon>
        <taxon>eudicotyledons</taxon>
        <taxon>Gunneridae</taxon>
        <taxon>Pentapetalae</taxon>
        <taxon>asterids</taxon>
        <taxon>campanulids</taxon>
        <taxon>Asterales</taxon>
        <taxon>Asteraceae</taxon>
        <taxon>Asteroideae</taxon>
        <taxon>Anthemideae</taxon>
        <taxon>Anthemidinae</taxon>
        <taxon>Tanacetum</taxon>
    </lineage>
</organism>
<dbReference type="EMBL" id="BQNB010021355">
    <property type="protein sequence ID" value="GJU05522.1"/>
    <property type="molecule type" value="Genomic_DNA"/>
</dbReference>
<dbReference type="Proteomes" id="UP001151760">
    <property type="component" value="Unassembled WGS sequence"/>
</dbReference>
<gene>
    <name evidence="2" type="ORF">Tco_1121952</name>
</gene>
<feature type="domain" description="Tf2-1-like SH3-like" evidence="1">
    <location>
        <begin position="172"/>
        <end position="236"/>
    </location>
</feature>
<protein>
    <recommendedName>
        <fullName evidence="1">Tf2-1-like SH3-like domain-containing protein</fullName>
    </recommendedName>
</protein>
<keyword evidence="3" id="KW-1185">Reference proteome</keyword>
<dbReference type="PANTHER" id="PTHR46148:SF59">
    <property type="entry name" value="NUCLEOTIDYLTRANSFERASE, RIBONUCLEASE H"/>
    <property type="match status" value="1"/>
</dbReference>
<comment type="caution">
    <text evidence="2">The sequence shown here is derived from an EMBL/GenBank/DDBJ whole genome shotgun (WGS) entry which is preliminary data.</text>
</comment>
<dbReference type="Pfam" id="PF24626">
    <property type="entry name" value="SH3_Tf2-1"/>
    <property type="match status" value="1"/>
</dbReference>
<dbReference type="InterPro" id="IPR056924">
    <property type="entry name" value="SH3_Tf2-1"/>
</dbReference>
<dbReference type="PANTHER" id="PTHR46148">
    <property type="entry name" value="CHROMO DOMAIN-CONTAINING PROTEIN"/>
    <property type="match status" value="1"/>
</dbReference>
<sequence>MRKCQWLELLNDYDCKICYPLVRANVVADALSRKELVRPLRVRALVMIINPNLASQIRDARIKALKKENVKDENLRDAPRLEENVLLAKYENRHRHQYQQVLDEFKSEGRLPKAIWFSSTTRNTPMEMGKDNHGFYHKATQDNKQLRHDLGNHDRQKNYADVRRKPLKFQVGDKVMLKVSPWKGVIRFGKRRKLNLCYVRPFRILAKVGTLAYGLELPEQMSRVHSTFHMSNLKKCLSNETLFILLYEIQIDDKLHFVEEPVEIMDSEVKRLKQSRIPIVKVR</sequence>